<evidence type="ECO:0000256" key="2">
    <source>
        <dbReference type="SAM" id="Phobius"/>
    </source>
</evidence>
<keyword evidence="2" id="KW-0812">Transmembrane</keyword>
<comment type="caution">
    <text evidence="3">The sequence shown here is derived from an EMBL/GenBank/DDBJ whole genome shotgun (WGS) entry which is preliminary data.</text>
</comment>
<evidence type="ECO:0000313" key="3">
    <source>
        <dbReference type="EMBL" id="MBD2545412.1"/>
    </source>
</evidence>
<gene>
    <name evidence="3" type="ORF">H6G72_16530</name>
</gene>
<sequence>MFKHPRGLEIAEYISLAGAVTGTILATVFGDFTYAAWPICFAILLNTINRRYGLNQNWHSRRTIAQLEEKIAALSLKNIDAAKVQSPEQFNLTSNAESMKAIASLIEAVQKLRSQQQQLHGAIKQIKDQLNTLSQQFKDRPELEQIESLTQVIVALQQLIDDFRKVD</sequence>
<keyword evidence="2" id="KW-0472">Membrane</keyword>
<accession>A0ABR8EGJ3</accession>
<evidence type="ECO:0000256" key="1">
    <source>
        <dbReference type="SAM" id="Coils"/>
    </source>
</evidence>
<dbReference type="RefSeq" id="WP_054467454.1">
    <property type="nucleotide sequence ID" value="NZ_JACJSK010000022.1"/>
</dbReference>
<reference evidence="3 4" key="1">
    <citation type="journal article" date="2020" name="ISME J.">
        <title>Comparative genomics reveals insights into cyanobacterial evolution and habitat adaptation.</title>
        <authorList>
            <person name="Chen M.Y."/>
            <person name="Teng W.K."/>
            <person name="Zhao L."/>
            <person name="Hu C.X."/>
            <person name="Zhou Y.K."/>
            <person name="Han B.P."/>
            <person name="Song L.R."/>
            <person name="Shu W.S."/>
        </authorList>
    </citation>
    <scope>NUCLEOTIDE SEQUENCE [LARGE SCALE GENOMIC DNA]</scope>
    <source>
        <strain evidence="3 4">FACHB-1370</strain>
    </source>
</reference>
<organism evidence="3 4">
    <name type="scientific">Planktothricoides raciborskii FACHB-1370</name>
    <dbReference type="NCBI Taxonomy" id="2949576"/>
    <lineage>
        <taxon>Bacteria</taxon>
        <taxon>Bacillati</taxon>
        <taxon>Cyanobacteriota</taxon>
        <taxon>Cyanophyceae</taxon>
        <taxon>Oscillatoriophycideae</taxon>
        <taxon>Oscillatoriales</taxon>
        <taxon>Oscillatoriaceae</taxon>
        <taxon>Planktothricoides</taxon>
    </lineage>
</organism>
<feature type="coiled-coil region" evidence="1">
    <location>
        <begin position="109"/>
        <end position="136"/>
    </location>
</feature>
<dbReference type="Proteomes" id="UP000641954">
    <property type="component" value="Unassembled WGS sequence"/>
</dbReference>
<evidence type="ECO:0000313" key="4">
    <source>
        <dbReference type="Proteomes" id="UP000641954"/>
    </source>
</evidence>
<keyword evidence="4" id="KW-1185">Reference proteome</keyword>
<keyword evidence="2" id="KW-1133">Transmembrane helix</keyword>
<feature type="transmembrane region" description="Helical" evidence="2">
    <location>
        <begin position="12"/>
        <end position="29"/>
    </location>
</feature>
<keyword evidence="1" id="KW-0175">Coiled coil</keyword>
<name>A0ABR8EGJ3_9CYAN</name>
<proteinExistence type="predicted"/>
<protein>
    <submittedName>
        <fullName evidence="3">Uncharacterized protein</fullName>
    </submittedName>
</protein>
<dbReference type="EMBL" id="JACJSK010000022">
    <property type="protein sequence ID" value="MBD2545412.1"/>
    <property type="molecule type" value="Genomic_DNA"/>
</dbReference>